<dbReference type="EMBL" id="JAGQLL010000092">
    <property type="protein sequence ID" value="MCA9380582.1"/>
    <property type="molecule type" value="Genomic_DNA"/>
</dbReference>
<organism evidence="3 4">
    <name type="scientific">Candidatus Dojkabacteria bacterium</name>
    <dbReference type="NCBI Taxonomy" id="2099670"/>
    <lineage>
        <taxon>Bacteria</taxon>
        <taxon>Candidatus Dojkabacteria</taxon>
    </lineage>
</organism>
<accession>A0A955L052</accession>
<protein>
    <submittedName>
        <fullName evidence="3">Uncharacterized protein</fullName>
    </submittedName>
</protein>
<dbReference type="Proteomes" id="UP000745577">
    <property type="component" value="Unassembled WGS sequence"/>
</dbReference>
<feature type="region of interest" description="Disordered" evidence="1">
    <location>
        <begin position="109"/>
        <end position="151"/>
    </location>
</feature>
<dbReference type="AlphaFoldDB" id="A0A955L052"/>
<keyword evidence="2" id="KW-0472">Membrane</keyword>
<keyword evidence="2" id="KW-0812">Transmembrane</keyword>
<feature type="transmembrane region" description="Helical" evidence="2">
    <location>
        <begin position="52"/>
        <end position="73"/>
    </location>
</feature>
<reference evidence="3" key="2">
    <citation type="journal article" date="2021" name="Microbiome">
        <title>Successional dynamics and alternative stable states in a saline activated sludge microbial community over 9 years.</title>
        <authorList>
            <person name="Wang Y."/>
            <person name="Ye J."/>
            <person name="Ju F."/>
            <person name="Liu L."/>
            <person name="Boyd J.A."/>
            <person name="Deng Y."/>
            <person name="Parks D.H."/>
            <person name="Jiang X."/>
            <person name="Yin X."/>
            <person name="Woodcroft B.J."/>
            <person name="Tyson G.W."/>
            <person name="Hugenholtz P."/>
            <person name="Polz M.F."/>
            <person name="Zhang T."/>
        </authorList>
    </citation>
    <scope>NUCLEOTIDE SEQUENCE</scope>
    <source>
        <strain evidence="3">HKST-UBA15</strain>
    </source>
</reference>
<gene>
    <name evidence="3" type="ORF">KC675_05385</name>
</gene>
<name>A0A955L052_9BACT</name>
<evidence type="ECO:0000313" key="4">
    <source>
        <dbReference type="Proteomes" id="UP000745577"/>
    </source>
</evidence>
<feature type="compositionally biased region" description="Low complexity" evidence="1">
    <location>
        <begin position="109"/>
        <end position="137"/>
    </location>
</feature>
<feature type="region of interest" description="Disordered" evidence="1">
    <location>
        <begin position="1"/>
        <end position="21"/>
    </location>
</feature>
<evidence type="ECO:0000313" key="3">
    <source>
        <dbReference type="EMBL" id="MCA9380582.1"/>
    </source>
</evidence>
<sequence>MQETAQSPKNPTYAQNTNQNGNSLKYEITELNKNLQKLTHVNRKRNVILRGLLNGVFTAIGASIGFALFLTGFSNFMQTAASIPLLDRLIERSHLDQIIEGYLDDFERPTPTVTPIPTVTKTPPTSTPKPTVTISPTEEPRDTTTPSVLVD</sequence>
<evidence type="ECO:0000256" key="1">
    <source>
        <dbReference type="SAM" id="MobiDB-lite"/>
    </source>
</evidence>
<proteinExistence type="predicted"/>
<comment type="caution">
    <text evidence="3">The sequence shown here is derived from an EMBL/GenBank/DDBJ whole genome shotgun (WGS) entry which is preliminary data.</text>
</comment>
<keyword evidence="2" id="KW-1133">Transmembrane helix</keyword>
<evidence type="ECO:0000256" key="2">
    <source>
        <dbReference type="SAM" id="Phobius"/>
    </source>
</evidence>
<reference evidence="3" key="1">
    <citation type="submission" date="2020-04" db="EMBL/GenBank/DDBJ databases">
        <authorList>
            <person name="Zhang T."/>
        </authorList>
    </citation>
    <scope>NUCLEOTIDE SEQUENCE</scope>
    <source>
        <strain evidence="3">HKST-UBA15</strain>
    </source>
</reference>